<dbReference type="Proteomes" id="UP000011704">
    <property type="component" value="Unassembled WGS sequence"/>
</dbReference>
<dbReference type="AlphaFoldDB" id="M1Z123"/>
<dbReference type="Gene3D" id="3.30.1120.40">
    <property type="entry name" value="Stage V sporulation protein G"/>
    <property type="match status" value="1"/>
</dbReference>
<proteinExistence type="predicted"/>
<dbReference type="RefSeq" id="WP_005010147.1">
    <property type="nucleotide sequence ID" value="NZ_HG422173.1"/>
</dbReference>
<dbReference type="Pfam" id="PF04026">
    <property type="entry name" value="SpoVG"/>
    <property type="match status" value="1"/>
</dbReference>
<accession>M1Z123</accession>
<gene>
    <name evidence="1" type="ORF">NITGR_700002</name>
</gene>
<comment type="caution">
    <text evidence="1">The sequence shown here is derived from an EMBL/GenBank/DDBJ whole genome shotgun (WGS) entry which is preliminary data.</text>
</comment>
<sequence>MTITKTTIYPFEPGAPYNDLKAYAEVTLEGVLTIKGIQVYRKANGAMYIRLPSQLGKNGEYKDLVIAETPDFQKHLRDTIVAAFKEQMVEGI</sequence>
<dbReference type="InterPro" id="IPR007170">
    <property type="entry name" value="SpoVG"/>
</dbReference>
<organism evidence="1 2">
    <name type="scientific">Nitrospina gracilis (strain 3/211)</name>
    <dbReference type="NCBI Taxonomy" id="1266370"/>
    <lineage>
        <taxon>Bacteria</taxon>
        <taxon>Pseudomonadati</taxon>
        <taxon>Nitrospinota/Tectimicrobiota group</taxon>
        <taxon>Nitrospinota</taxon>
        <taxon>Nitrospinia</taxon>
        <taxon>Nitrospinales</taxon>
        <taxon>Nitrospinaceae</taxon>
        <taxon>Nitrospina</taxon>
    </lineage>
</organism>
<evidence type="ECO:0000313" key="2">
    <source>
        <dbReference type="Proteomes" id="UP000011704"/>
    </source>
</evidence>
<keyword evidence="2" id="KW-1185">Reference proteome</keyword>
<dbReference type="GO" id="GO:0030435">
    <property type="term" value="P:sporulation resulting in formation of a cellular spore"/>
    <property type="evidence" value="ECO:0007669"/>
    <property type="project" value="InterPro"/>
</dbReference>
<dbReference type="STRING" id="1266370.NITGR_700002"/>
<dbReference type="InterPro" id="IPR036751">
    <property type="entry name" value="SpoVG_sf"/>
</dbReference>
<dbReference type="InParanoid" id="M1Z123"/>
<dbReference type="SUPFAM" id="SSF160537">
    <property type="entry name" value="SpoVG-like"/>
    <property type="match status" value="1"/>
</dbReference>
<reference evidence="1 2" key="1">
    <citation type="journal article" date="2013" name="Front. Microbiol.">
        <title>The genome of Nitrospina gracilis illuminates the metabolism and evolution of the major marine nitrite oxidizer.</title>
        <authorList>
            <person name="Luecker S."/>
            <person name="Nowka B."/>
            <person name="Rattei T."/>
            <person name="Spieck E."/>
            <person name="and Daims H."/>
        </authorList>
    </citation>
    <scope>NUCLEOTIDE SEQUENCE [LARGE SCALE GENOMIC DNA]</scope>
    <source>
        <strain evidence="1 2">3/211</strain>
    </source>
</reference>
<dbReference type="HOGENOM" id="CLU_2410237_0_0_0"/>
<protein>
    <submittedName>
        <fullName evidence="1">Putative septation protein spoVG</fullName>
    </submittedName>
</protein>
<dbReference type="EMBL" id="CAQJ01000078">
    <property type="protein sequence ID" value="CCQ91441.1"/>
    <property type="molecule type" value="Genomic_DNA"/>
</dbReference>
<name>M1Z123_NITG3</name>
<evidence type="ECO:0000313" key="1">
    <source>
        <dbReference type="EMBL" id="CCQ91441.1"/>
    </source>
</evidence>